<reference evidence="18" key="1">
    <citation type="submission" date="2025-08" db="UniProtKB">
        <authorList>
            <consortium name="Ensembl"/>
        </authorList>
    </citation>
    <scope>IDENTIFICATION</scope>
</reference>
<evidence type="ECO:0000256" key="1">
    <source>
        <dbReference type="ARBA" id="ARBA00002660"/>
    </source>
</evidence>
<proteinExistence type="inferred from homology"/>
<keyword evidence="6" id="KW-0813">Transport</keyword>
<dbReference type="InterPro" id="IPR028258">
    <property type="entry name" value="Sec3-PIP2_bind"/>
</dbReference>
<dbReference type="FunFam" id="2.30.29.90:FF:000001">
    <property type="entry name" value="exocyst complex component 1 isoform X1"/>
    <property type="match status" value="1"/>
</dbReference>
<evidence type="ECO:0000256" key="15">
    <source>
        <dbReference type="ARBA" id="ARBA00068988"/>
    </source>
</evidence>
<organism evidence="18 19">
    <name type="scientific">Oncorhynchus tshawytscha</name>
    <name type="common">Chinook salmon</name>
    <name type="synonym">Salmo tshawytscha</name>
    <dbReference type="NCBI Taxonomy" id="74940"/>
    <lineage>
        <taxon>Eukaryota</taxon>
        <taxon>Metazoa</taxon>
        <taxon>Chordata</taxon>
        <taxon>Craniata</taxon>
        <taxon>Vertebrata</taxon>
        <taxon>Euteleostomi</taxon>
        <taxon>Actinopterygii</taxon>
        <taxon>Neopterygii</taxon>
        <taxon>Teleostei</taxon>
        <taxon>Protacanthopterygii</taxon>
        <taxon>Salmoniformes</taxon>
        <taxon>Salmonidae</taxon>
        <taxon>Salmoninae</taxon>
        <taxon>Oncorhynchus</taxon>
    </lineage>
</organism>
<dbReference type="PANTHER" id="PTHR16092">
    <property type="entry name" value="SEC3/SYNTAXIN-RELATED"/>
    <property type="match status" value="1"/>
</dbReference>
<evidence type="ECO:0000256" key="14">
    <source>
        <dbReference type="ARBA" id="ARBA00061758"/>
    </source>
</evidence>
<comment type="subcellular location">
    <subcellularLocation>
        <location evidence="2">Cell membrane</location>
    </subcellularLocation>
    <subcellularLocation>
        <location evidence="4">Cytoplasm</location>
        <location evidence="4">Perinuclear region</location>
    </subcellularLocation>
    <subcellularLocation>
        <location evidence="3">Midbody</location>
        <location evidence="3">Midbody ring</location>
    </subcellularLocation>
</comment>
<keyword evidence="19" id="KW-1185">Reference proteome</keyword>
<reference evidence="18" key="2">
    <citation type="submission" date="2025-09" db="UniProtKB">
        <authorList>
            <consortium name="Ensembl"/>
        </authorList>
    </citation>
    <scope>IDENTIFICATION</scope>
</reference>
<dbReference type="PANTHER" id="PTHR16092:SF14">
    <property type="entry name" value="EXOCYST COMPLEX COMPONENT 1 ISOFORM X1"/>
    <property type="match status" value="1"/>
</dbReference>
<evidence type="ECO:0000256" key="11">
    <source>
        <dbReference type="ARBA" id="ARBA00022927"/>
    </source>
</evidence>
<keyword evidence="8" id="KW-0268">Exocytosis</keyword>
<evidence type="ECO:0000256" key="3">
    <source>
        <dbReference type="ARBA" id="ARBA00004476"/>
    </source>
</evidence>
<evidence type="ECO:0000256" key="16">
    <source>
        <dbReference type="ARBA" id="ARBA00079611"/>
    </source>
</evidence>
<name>A0A8C8G2B8_ONCTS</name>
<protein>
    <recommendedName>
        <fullName evidence="15">Exocyst complex component 1</fullName>
    </recommendedName>
    <alternativeName>
        <fullName evidence="16">Exocyst complex component Sec3</fullName>
    </alternativeName>
</protein>
<dbReference type="Ensembl" id="ENSOTST00005046206.2">
    <property type="protein sequence ID" value="ENSOTSP00005042469.1"/>
    <property type="gene ID" value="ENSOTSG00005020314.2"/>
</dbReference>
<evidence type="ECO:0000313" key="18">
    <source>
        <dbReference type="Ensembl" id="ENSOTSP00005042469.1"/>
    </source>
</evidence>
<dbReference type="Proteomes" id="UP000694402">
    <property type="component" value="Unassembled WGS sequence"/>
</dbReference>
<feature type="domain" description="Exocyst complex component Sec3 PIP2-binding N-terminal" evidence="17">
    <location>
        <begin position="31"/>
        <end position="122"/>
    </location>
</feature>
<evidence type="ECO:0000256" key="12">
    <source>
        <dbReference type="ARBA" id="ARBA00023054"/>
    </source>
</evidence>
<comment type="function">
    <text evidence="1">Component of the exocyst complex involved in the docking of exocytic vesicles with fusion sites on the plasma membrane.</text>
</comment>
<dbReference type="GO" id="GO:0005546">
    <property type="term" value="F:phosphatidylinositol-4,5-bisphosphate binding"/>
    <property type="evidence" value="ECO:0007669"/>
    <property type="project" value="TreeGrafter"/>
</dbReference>
<evidence type="ECO:0000256" key="7">
    <source>
        <dbReference type="ARBA" id="ARBA00022475"/>
    </source>
</evidence>
<keyword evidence="10" id="KW-0597">Phosphoprotein</keyword>
<evidence type="ECO:0000256" key="5">
    <source>
        <dbReference type="ARBA" id="ARBA00006518"/>
    </source>
</evidence>
<evidence type="ECO:0000256" key="6">
    <source>
        <dbReference type="ARBA" id="ARBA00022448"/>
    </source>
</evidence>
<comment type="subunit">
    <text evidence="14">The exocyst complex is composed of EXOC1, EXOC2, EXOC3, EXOC4, EXOC5, EXOC6, EXOC7 and EXOC8. Interacts with EEF1A1. Interacts with SLC6A9; interaction increases the transporter capacity of SLC6A9 probably by promoting its insertion into the cell membrane.</text>
</comment>
<dbReference type="GeneTree" id="ENSGT00940000158640"/>
<evidence type="ECO:0000256" key="13">
    <source>
        <dbReference type="ARBA" id="ARBA00023136"/>
    </source>
</evidence>
<evidence type="ECO:0000256" key="8">
    <source>
        <dbReference type="ARBA" id="ARBA00022483"/>
    </source>
</evidence>
<keyword evidence="12" id="KW-0175">Coiled coil</keyword>
<evidence type="ECO:0000256" key="10">
    <source>
        <dbReference type="ARBA" id="ARBA00022553"/>
    </source>
</evidence>
<dbReference type="GO" id="GO:0006893">
    <property type="term" value="P:Golgi to plasma membrane transport"/>
    <property type="evidence" value="ECO:0007669"/>
    <property type="project" value="TreeGrafter"/>
</dbReference>
<evidence type="ECO:0000256" key="9">
    <source>
        <dbReference type="ARBA" id="ARBA00022490"/>
    </source>
</evidence>
<dbReference type="SMART" id="SM01313">
    <property type="entry name" value="Sec3-PIP2_bind"/>
    <property type="match status" value="1"/>
</dbReference>
<evidence type="ECO:0000256" key="2">
    <source>
        <dbReference type="ARBA" id="ARBA00004236"/>
    </source>
</evidence>
<evidence type="ECO:0000256" key="4">
    <source>
        <dbReference type="ARBA" id="ARBA00004556"/>
    </source>
</evidence>
<dbReference type="GO" id="GO:0090543">
    <property type="term" value="C:Flemming body"/>
    <property type="evidence" value="ECO:0007669"/>
    <property type="project" value="UniProtKB-SubCell"/>
</dbReference>
<dbReference type="Pfam" id="PF15277">
    <property type="entry name" value="Sec3-PIP2_bind"/>
    <property type="match status" value="1"/>
</dbReference>
<evidence type="ECO:0000259" key="17">
    <source>
        <dbReference type="SMART" id="SM01313"/>
    </source>
</evidence>
<dbReference type="GO" id="GO:0005886">
    <property type="term" value="C:plasma membrane"/>
    <property type="evidence" value="ECO:0007669"/>
    <property type="project" value="UniProtKB-SubCell"/>
</dbReference>
<accession>A0A8C8G2B8</accession>
<keyword evidence="11" id="KW-0653">Protein transport</keyword>
<dbReference type="GO" id="GO:0000145">
    <property type="term" value="C:exocyst"/>
    <property type="evidence" value="ECO:0007669"/>
    <property type="project" value="TreeGrafter"/>
</dbReference>
<dbReference type="GO" id="GO:0006887">
    <property type="term" value="P:exocytosis"/>
    <property type="evidence" value="ECO:0007669"/>
    <property type="project" value="UniProtKB-KW"/>
</dbReference>
<comment type="similarity">
    <text evidence="5">Belongs to the SEC3 family.</text>
</comment>
<dbReference type="GO" id="GO:0015031">
    <property type="term" value="P:protein transport"/>
    <property type="evidence" value="ECO:0007669"/>
    <property type="project" value="UniProtKB-KW"/>
</dbReference>
<gene>
    <name evidence="18" type="primary">EXOC1</name>
</gene>
<dbReference type="Pfam" id="PF20654">
    <property type="entry name" value="Sec3_C-term"/>
    <property type="match status" value="1"/>
</dbReference>
<dbReference type="Gene3D" id="2.30.29.90">
    <property type="match status" value="1"/>
</dbReference>
<dbReference type="GO" id="GO:0048471">
    <property type="term" value="C:perinuclear region of cytoplasm"/>
    <property type="evidence" value="ECO:0007669"/>
    <property type="project" value="UniProtKB-SubCell"/>
</dbReference>
<dbReference type="CDD" id="cd14683">
    <property type="entry name" value="PH-EXOC1"/>
    <property type="match status" value="1"/>
</dbReference>
<dbReference type="AlphaFoldDB" id="A0A8C8G2B8"/>
<sequence length="794" mass="90756">MTAIKHALQRDIFTPNDERLLSIVNVCKAGKKKKNCFLCATVTTERPVQVRVVKVKKSDKGDFYKRQMAWELRDLAEVDAKDASKENPEFDLHFEKVYRWVASSTAEKNSFISCIWKLNQRYLRKKVEFVNVSSQLLEESVPSGESQSVAGGDEDALDDYQELNAREEQDIEGMMEVCEYAISNAEAFAEKLSKELQVLDGNYMDLSKGHIRALQEGDLSSSKGIEACINASEALLQCMNVALRPGHEKLMSVKQQQHLFTELRDTFSRRLTNHLNNVFVHQGHDQSSVLSQHMAELTLPKHSPLHRDLLHYAKLMEWLKNTQREKYEGLSRTYVDYMTRLYEREIKDFFEVAKIKMAGTAKEGKGNKFGLHGSSGKLTGSTSSLNKLAVQGSSSRRSQSSSLLDMGNMSASDLDVADRTKFDKIFEQVLSELEPLCLAEQDFISKFFKLQQHPTLGEVEESDGVVPSRQPTPGEKDMVRLMMNKVFQSIETELNSLITLGDKIDTFHSLYMLVKMSHHVWTAENVDPTSYLSTTLGNVLVTVKRNFDKCISGQIRQMEEVKISKKSKVGILPFVAGFEEFAELAETIFRNAERRGDLDKAYVKLIRAVFMNVEKVANESQKTPRDVVMMENFHHIFSTLSHLKISCLETERREAKHKYTDHLQSYVINSLGQPLEKLNHFFEGVEARVAQGVREDEVSYQLAFNKQELRKVIKEYPGKEVKKGLDNLYKKVDKHLCEEESLLQVVWHSMQDEFIRQYKHFEGLIGRCYPGSGITMEFTIGDMLEYFSSIAQSH</sequence>
<keyword evidence="9" id="KW-0963">Cytoplasm</keyword>
<dbReference type="InterPro" id="IPR048628">
    <property type="entry name" value="Sec3_C"/>
</dbReference>
<keyword evidence="13" id="KW-0472">Membrane</keyword>
<keyword evidence="7" id="KW-1003">Cell membrane</keyword>
<evidence type="ECO:0000313" key="19">
    <source>
        <dbReference type="Proteomes" id="UP000694402"/>
    </source>
</evidence>